<dbReference type="InParanoid" id="B9RXQ6"/>
<evidence type="ECO:0000313" key="1">
    <source>
        <dbReference type="EMBL" id="EEF43912.1"/>
    </source>
</evidence>
<reference evidence="2" key="1">
    <citation type="journal article" date="2010" name="Nat. Biotechnol.">
        <title>Draft genome sequence of the oilseed species Ricinus communis.</title>
        <authorList>
            <person name="Chan A.P."/>
            <person name="Crabtree J."/>
            <person name="Zhao Q."/>
            <person name="Lorenzi H."/>
            <person name="Orvis J."/>
            <person name="Puiu D."/>
            <person name="Melake-Berhan A."/>
            <person name="Jones K.M."/>
            <person name="Redman J."/>
            <person name="Chen G."/>
            <person name="Cahoon E.B."/>
            <person name="Gedil M."/>
            <person name="Stanke M."/>
            <person name="Haas B.J."/>
            <person name="Wortman J.R."/>
            <person name="Fraser-Liggett C.M."/>
            <person name="Ravel J."/>
            <person name="Rabinowicz P.D."/>
        </authorList>
    </citation>
    <scope>NUCLEOTIDE SEQUENCE [LARGE SCALE GENOMIC DNA]</scope>
    <source>
        <strain evidence="2">cv. Hale</strain>
    </source>
</reference>
<organism evidence="1 2">
    <name type="scientific">Ricinus communis</name>
    <name type="common">Castor bean</name>
    <dbReference type="NCBI Taxonomy" id="3988"/>
    <lineage>
        <taxon>Eukaryota</taxon>
        <taxon>Viridiplantae</taxon>
        <taxon>Streptophyta</taxon>
        <taxon>Embryophyta</taxon>
        <taxon>Tracheophyta</taxon>
        <taxon>Spermatophyta</taxon>
        <taxon>Magnoliopsida</taxon>
        <taxon>eudicotyledons</taxon>
        <taxon>Gunneridae</taxon>
        <taxon>Pentapetalae</taxon>
        <taxon>rosids</taxon>
        <taxon>fabids</taxon>
        <taxon>Malpighiales</taxon>
        <taxon>Euphorbiaceae</taxon>
        <taxon>Acalyphoideae</taxon>
        <taxon>Acalypheae</taxon>
        <taxon>Ricinus</taxon>
    </lineage>
</organism>
<dbReference type="Proteomes" id="UP000008311">
    <property type="component" value="Unassembled WGS sequence"/>
</dbReference>
<dbReference type="EMBL" id="EQ973828">
    <property type="protein sequence ID" value="EEF43912.1"/>
    <property type="molecule type" value="Genomic_DNA"/>
</dbReference>
<name>B9RXQ6_RICCO</name>
<dbReference type="AlphaFoldDB" id="B9RXQ6"/>
<keyword evidence="2" id="KW-1185">Reference proteome</keyword>
<accession>B9RXQ6</accession>
<proteinExistence type="predicted"/>
<gene>
    <name evidence="1" type="ORF">RCOM_0905650</name>
</gene>
<protein>
    <submittedName>
        <fullName evidence="1">Uncharacterized protein</fullName>
    </submittedName>
</protein>
<sequence length="64" mass="7342">MALRNIKKEGIAGVRLEGINIEQSFELFGRPCKLSTSAFYKMSSQSNRKWQTLDLSRFLKMNTA</sequence>
<evidence type="ECO:0000313" key="2">
    <source>
        <dbReference type="Proteomes" id="UP000008311"/>
    </source>
</evidence>